<dbReference type="RefSeq" id="WP_343941251.1">
    <property type="nucleotide sequence ID" value="NZ_BAAAHP010000063.1"/>
</dbReference>
<evidence type="ECO:0000313" key="3">
    <source>
        <dbReference type="Proteomes" id="UP001499967"/>
    </source>
</evidence>
<protein>
    <recommendedName>
        <fullName evidence="4">DUF5666 domain-containing protein</fullName>
    </recommendedName>
</protein>
<feature type="transmembrane region" description="Helical" evidence="1">
    <location>
        <begin position="26"/>
        <end position="48"/>
    </location>
</feature>
<dbReference type="Proteomes" id="UP001499967">
    <property type="component" value="Unassembled WGS sequence"/>
</dbReference>
<evidence type="ECO:0000256" key="1">
    <source>
        <dbReference type="SAM" id="Phobius"/>
    </source>
</evidence>
<evidence type="ECO:0000313" key="2">
    <source>
        <dbReference type="EMBL" id="GAA0933040.1"/>
    </source>
</evidence>
<keyword evidence="3" id="KW-1185">Reference proteome</keyword>
<name>A0ABP4AAP8_9PSEU</name>
<keyword evidence="1" id="KW-0812">Transmembrane</keyword>
<organism evidence="2 3">
    <name type="scientific">Pseudonocardia zijingensis</name>
    <dbReference type="NCBI Taxonomy" id="153376"/>
    <lineage>
        <taxon>Bacteria</taxon>
        <taxon>Bacillati</taxon>
        <taxon>Actinomycetota</taxon>
        <taxon>Actinomycetes</taxon>
        <taxon>Pseudonocardiales</taxon>
        <taxon>Pseudonocardiaceae</taxon>
        <taxon>Pseudonocardia</taxon>
    </lineage>
</organism>
<proteinExistence type="predicted"/>
<gene>
    <name evidence="2" type="ORF">GCM10009559_22450</name>
</gene>
<sequence length="246" mass="25162">MSSTEPPTTSTEGPRRPWRSRLRSRGVVITAVVAALVVIAGVTAALLLPDHDRGRFGPGFDRAGWSGAPPWVQERHGGPMGERWDDDDDEFEGRGPRGQGFGFGGFGDEPVVAGTVGSVANGSIVVNVDGAAPRTIRTDGDTRVRGAGNSGLGDLQVGERVVMAVEGTGEAATAEAIWVPQARVMGTVTALSGDTATVTSVDGLPVSADVTALSQKPVVGDVVVLTGTADGATIRADGIRVLPKAS</sequence>
<keyword evidence="1" id="KW-0472">Membrane</keyword>
<dbReference type="EMBL" id="BAAAHP010000063">
    <property type="protein sequence ID" value="GAA0933040.1"/>
    <property type="molecule type" value="Genomic_DNA"/>
</dbReference>
<comment type="caution">
    <text evidence="2">The sequence shown here is derived from an EMBL/GenBank/DDBJ whole genome shotgun (WGS) entry which is preliminary data.</text>
</comment>
<keyword evidence="1" id="KW-1133">Transmembrane helix</keyword>
<reference evidence="3" key="1">
    <citation type="journal article" date="2019" name="Int. J. Syst. Evol. Microbiol.">
        <title>The Global Catalogue of Microorganisms (GCM) 10K type strain sequencing project: providing services to taxonomists for standard genome sequencing and annotation.</title>
        <authorList>
            <consortium name="The Broad Institute Genomics Platform"/>
            <consortium name="The Broad Institute Genome Sequencing Center for Infectious Disease"/>
            <person name="Wu L."/>
            <person name="Ma J."/>
        </authorList>
    </citation>
    <scope>NUCLEOTIDE SEQUENCE [LARGE SCALE GENOMIC DNA]</scope>
    <source>
        <strain evidence="3">JCM 11117</strain>
    </source>
</reference>
<evidence type="ECO:0008006" key="4">
    <source>
        <dbReference type="Google" id="ProtNLM"/>
    </source>
</evidence>
<accession>A0ABP4AAP8</accession>